<evidence type="ECO:0000313" key="3">
    <source>
        <dbReference type="Proteomes" id="UP000887013"/>
    </source>
</evidence>
<dbReference type="OrthoDB" id="5876637at2759"/>
<dbReference type="GO" id="GO:0005634">
    <property type="term" value="C:nucleus"/>
    <property type="evidence" value="ECO:0007669"/>
    <property type="project" value="TreeGrafter"/>
</dbReference>
<dbReference type="Proteomes" id="UP000887013">
    <property type="component" value="Unassembled WGS sequence"/>
</dbReference>
<comment type="caution">
    <text evidence="2">The sequence shown here is derived from an EMBL/GenBank/DDBJ whole genome shotgun (WGS) entry which is preliminary data.</text>
</comment>
<dbReference type="InterPro" id="IPR026680">
    <property type="entry name" value="CCDC137"/>
</dbReference>
<sequence length="276" mass="32329">MGKRIPKSKKHKKLKFVDPCYKGSAPKLIKRNLLPNQPPRDVDDQQISRQLEKIIELKNKGKLKRRKRKKVPKDDFIIVKNSIVDTEEPGMERQIKKLPAVVKQKRFESEYQFIGRIQRMTNMAIEEANMEQKYDVEVKDVDGKGNVELVSAPKEVSERKREKRKMLAERKKEKKKLKSDEKEFDLKKERVSFGEVASAPPVLTAKLRKAPEFNKAGKRELILKNMLPSKTEPKEEKVTPLSKKWKNMQPEQKKALENERLRVVQLYRTMKSKKAS</sequence>
<proteinExistence type="predicted"/>
<feature type="region of interest" description="Disordered" evidence="1">
    <location>
        <begin position="224"/>
        <end position="254"/>
    </location>
</feature>
<keyword evidence="3" id="KW-1185">Reference proteome</keyword>
<reference evidence="2" key="1">
    <citation type="submission" date="2020-08" db="EMBL/GenBank/DDBJ databases">
        <title>Multicomponent nature underlies the extraordinary mechanical properties of spider dragline silk.</title>
        <authorList>
            <person name="Kono N."/>
            <person name="Nakamura H."/>
            <person name="Mori M."/>
            <person name="Yoshida Y."/>
            <person name="Ohtoshi R."/>
            <person name="Malay A.D."/>
            <person name="Moran D.A.P."/>
            <person name="Tomita M."/>
            <person name="Numata K."/>
            <person name="Arakawa K."/>
        </authorList>
    </citation>
    <scope>NUCLEOTIDE SEQUENCE</scope>
</reference>
<name>A0A8X6P2P2_NEPPI</name>
<dbReference type="PANTHER" id="PTHR21838">
    <property type="entry name" value="COILED-COIL DOMAIN-CONTAINING PROTEIN 137"/>
    <property type="match status" value="1"/>
</dbReference>
<gene>
    <name evidence="2" type="primary">AVEN_2195_1</name>
    <name evidence="2" type="ORF">NPIL_93941</name>
</gene>
<feature type="region of interest" description="Disordered" evidence="1">
    <location>
        <begin position="154"/>
        <end position="181"/>
    </location>
</feature>
<accession>A0A8X6P2P2</accession>
<dbReference type="AlphaFoldDB" id="A0A8X6P2P2"/>
<dbReference type="EMBL" id="BMAW01111445">
    <property type="protein sequence ID" value="GFT48076.1"/>
    <property type="molecule type" value="Genomic_DNA"/>
</dbReference>
<dbReference type="PANTHER" id="PTHR21838:SF2">
    <property type="entry name" value="COILED-COIL DOMAIN-CONTAINING PROTEIN 137"/>
    <property type="match status" value="1"/>
</dbReference>
<evidence type="ECO:0008006" key="4">
    <source>
        <dbReference type="Google" id="ProtNLM"/>
    </source>
</evidence>
<evidence type="ECO:0000256" key="1">
    <source>
        <dbReference type="SAM" id="MobiDB-lite"/>
    </source>
</evidence>
<evidence type="ECO:0000313" key="2">
    <source>
        <dbReference type="EMBL" id="GFT48076.1"/>
    </source>
</evidence>
<protein>
    <recommendedName>
        <fullName evidence="4">Coiled-coil domain-containing protein 137</fullName>
    </recommendedName>
</protein>
<organism evidence="2 3">
    <name type="scientific">Nephila pilipes</name>
    <name type="common">Giant wood spider</name>
    <name type="synonym">Nephila maculata</name>
    <dbReference type="NCBI Taxonomy" id="299642"/>
    <lineage>
        <taxon>Eukaryota</taxon>
        <taxon>Metazoa</taxon>
        <taxon>Ecdysozoa</taxon>
        <taxon>Arthropoda</taxon>
        <taxon>Chelicerata</taxon>
        <taxon>Arachnida</taxon>
        <taxon>Araneae</taxon>
        <taxon>Araneomorphae</taxon>
        <taxon>Entelegynae</taxon>
        <taxon>Araneoidea</taxon>
        <taxon>Nephilidae</taxon>
        <taxon>Nephila</taxon>
    </lineage>
</organism>
<feature type="compositionally biased region" description="Basic and acidic residues" evidence="1">
    <location>
        <begin position="155"/>
        <end position="171"/>
    </location>
</feature>